<evidence type="ECO:0000256" key="4">
    <source>
        <dbReference type="ARBA" id="ARBA00022692"/>
    </source>
</evidence>
<dbReference type="EMBL" id="CADCWG010000104">
    <property type="protein sequence ID" value="CAA9549886.1"/>
    <property type="molecule type" value="Genomic_DNA"/>
</dbReference>
<dbReference type="Pfam" id="PF00528">
    <property type="entry name" value="BPD_transp_1"/>
    <property type="match status" value="1"/>
</dbReference>
<evidence type="ECO:0000256" key="5">
    <source>
        <dbReference type="ARBA" id="ARBA00022989"/>
    </source>
</evidence>
<evidence type="ECO:0000313" key="9">
    <source>
        <dbReference type="EMBL" id="CAA9549886.1"/>
    </source>
</evidence>
<keyword evidence="4 7" id="KW-0812">Transmembrane</keyword>
<feature type="transmembrane region" description="Helical" evidence="7">
    <location>
        <begin position="231"/>
        <end position="254"/>
    </location>
</feature>
<dbReference type="SUPFAM" id="SSF161098">
    <property type="entry name" value="MetI-like"/>
    <property type="match status" value="1"/>
</dbReference>
<evidence type="ECO:0000259" key="8">
    <source>
        <dbReference type="PROSITE" id="PS50928"/>
    </source>
</evidence>
<evidence type="ECO:0000256" key="3">
    <source>
        <dbReference type="ARBA" id="ARBA00022475"/>
    </source>
</evidence>
<protein>
    <submittedName>
        <fullName evidence="9">ABC transporter, permease protein 2 (Cluster 1, maltose/g3p/polyamine/iron)</fullName>
    </submittedName>
</protein>
<proteinExistence type="inferred from homology"/>
<keyword evidence="3" id="KW-1003">Cell membrane</keyword>
<feature type="transmembrane region" description="Helical" evidence="7">
    <location>
        <begin position="290"/>
        <end position="311"/>
    </location>
</feature>
<comment type="subcellular location">
    <subcellularLocation>
        <location evidence="1 7">Cell membrane</location>
        <topology evidence="1 7">Multi-pass membrane protein</topology>
    </subcellularLocation>
</comment>
<evidence type="ECO:0000256" key="2">
    <source>
        <dbReference type="ARBA" id="ARBA00022448"/>
    </source>
</evidence>
<dbReference type="InterPro" id="IPR035906">
    <property type="entry name" value="MetI-like_sf"/>
</dbReference>
<dbReference type="GO" id="GO:0005886">
    <property type="term" value="C:plasma membrane"/>
    <property type="evidence" value="ECO:0007669"/>
    <property type="project" value="UniProtKB-SubCell"/>
</dbReference>
<accession>A0A6J4UHR2</accession>
<dbReference type="CDD" id="cd06261">
    <property type="entry name" value="TM_PBP2"/>
    <property type="match status" value="1"/>
</dbReference>
<dbReference type="PROSITE" id="PS50928">
    <property type="entry name" value="ABC_TM1"/>
    <property type="match status" value="1"/>
</dbReference>
<organism evidence="9">
    <name type="scientific">uncultured Thermomicrobiales bacterium</name>
    <dbReference type="NCBI Taxonomy" id="1645740"/>
    <lineage>
        <taxon>Bacteria</taxon>
        <taxon>Pseudomonadati</taxon>
        <taxon>Thermomicrobiota</taxon>
        <taxon>Thermomicrobia</taxon>
        <taxon>Thermomicrobiales</taxon>
        <taxon>environmental samples</taxon>
    </lineage>
</organism>
<feature type="transmembrane region" description="Helical" evidence="7">
    <location>
        <begin position="45"/>
        <end position="67"/>
    </location>
</feature>
<dbReference type="PANTHER" id="PTHR43744">
    <property type="entry name" value="ABC TRANSPORTER PERMEASE PROTEIN MG189-RELATED-RELATED"/>
    <property type="match status" value="1"/>
</dbReference>
<keyword evidence="6 7" id="KW-0472">Membrane</keyword>
<dbReference type="InterPro" id="IPR000515">
    <property type="entry name" value="MetI-like"/>
</dbReference>
<reference evidence="9" key="1">
    <citation type="submission" date="2020-02" db="EMBL/GenBank/DDBJ databases">
        <authorList>
            <person name="Meier V. D."/>
        </authorList>
    </citation>
    <scope>NUCLEOTIDE SEQUENCE</scope>
    <source>
        <strain evidence="9">AVDCRST_MAG49</strain>
    </source>
</reference>
<comment type="similarity">
    <text evidence="7">Belongs to the binding-protein-dependent transport system permease family.</text>
</comment>
<keyword evidence="5 7" id="KW-1133">Transmembrane helix</keyword>
<feature type="transmembrane region" description="Helical" evidence="7">
    <location>
        <begin position="148"/>
        <end position="172"/>
    </location>
</feature>
<keyword evidence="2 7" id="KW-0813">Transport</keyword>
<dbReference type="PANTHER" id="PTHR43744:SF13">
    <property type="entry name" value="SN-GLYCEROL-3-PHOSPHATE TRANSPORT INTEGRAL MEMBRANE PROTEIN ABC TRANSPORTER UGPE-RELATED"/>
    <property type="match status" value="1"/>
</dbReference>
<sequence>MRSPFRRGTLGIVASAPVSRTAAGSSTGSSAGSGFGLSLARFAGYAAILLLVVAVATPLLWMVTGAFKTSREIRTLPTVWWPSALQWNSFGDIRASIVNFTEAWQAAPFGRFYINSLIITIGGMILELVNAVLTAYALAFLRFPRKNLIFVLILAALMVPSQVTIIPTYVLLGRTFPDVFGIPSWINTYQGMIVPGAATAFGTFLLRQAFLGLPRDVFDAAKVDGCGHLRLLWDIVIPMAKPVMVTFALISMVAKWNDYLWPLIITNETAMRPLTVGITYLFDAEGNTNYGVVMAATIFVIAPLLAVFIWAQRYIIEGMTAGATKG</sequence>
<evidence type="ECO:0000256" key="7">
    <source>
        <dbReference type="RuleBase" id="RU363032"/>
    </source>
</evidence>
<feature type="transmembrane region" description="Helical" evidence="7">
    <location>
        <begin position="192"/>
        <end position="210"/>
    </location>
</feature>
<dbReference type="AlphaFoldDB" id="A0A6J4UHR2"/>
<gene>
    <name evidence="9" type="ORF">AVDCRST_MAG49-1686</name>
</gene>
<dbReference type="Gene3D" id="1.10.3720.10">
    <property type="entry name" value="MetI-like"/>
    <property type="match status" value="1"/>
</dbReference>
<evidence type="ECO:0000256" key="1">
    <source>
        <dbReference type="ARBA" id="ARBA00004651"/>
    </source>
</evidence>
<name>A0A6J4UHR2_9BACT</name>
<feature type="domain" description="ABC transmembrane type-1" evidence="8">
    <location>
        <begin position="113"/>
        <end position="311"/>
    </location>
</feature>
<evidence type="ECO:0000256" key="6">
    <source>
        <dbReference type="ARBA" id="ARBA00023136"/>
    </source>
</evidence>
<feature type="transmembrane region" description="Helical" evidence="7">
    <location>
        <begin position="117"/>
        <end position="141"/>
    </location>
</feature>
<dbReference type="GO" id="GO:0055085">
    <property type="term" value="P:transmembrane transport"/>
    <property type="evidence" value="ECO:0007669"/>
    <property type="project" value="InterPro"/>
</dbReference>